<name>A0AAV4XCV4_CAEEX</name>
<keyword evidence="2" id="KW-1185">Reference proteome</keyword>
<accession>A0AAV4XCV4</accession>
<reference evidence="1 2" key="1">
    <citation type="submission" date="2021-06" db="EMBL/GenBank/DDBJ databases">
        <title>Caerostris extrusa draft genome.</title>
        <authorList>
            <person name="Kono N."/>
            <person name="Arakawa K."/>
        </authorList>
    </citation>
    <scope>NUCLEOTIDE SEQUENCE [LARGE SCALE GENOMIC DNA]</scope>
</reference>
<proteinExistence type="predicted"/>
<dbReference type="EMBL" id="BPLR01017600">
    <property type="protein sequence ID" value="GIY92907.1"/>
    <property type="molecule type" value="Genomic_DNA"/>
</dbReference>
<dbReference type="AlphaFoldDB" id="A0AAV4XCV4"/>
<organism evidence="1 2">
    <name type="scientific">Caerostris extrusa</name>
    <name type="common">Bark spider</name>
    <name type="synonym">Caerostris bankana</name>
    <dbReference type="NCBI Taxonomy" id="172846"/>
    <lineage>
        <taxon>Eukaryota</taxon>
        <taxon>Metazoa</taxon>
        <taxon>Ecdysozoa</taxon>
        <taxon>Arthropoda</taxon>
        <taxon>Chelicerata</taxon>
        <taxon>Arachnida</taxon>
        <taxon>Araneae</taxon>
        <taxon>Araneomorphae</taxon>
        <taxon>Entelegynae</taxon>
        <taxon>Araneoidea</taxon>
        <taxon>Araneidae</taxon>
        <taxon>Caerostris</taxon>
    </lineage>
</organism>
<comment type="caution">
    <text evidence="1">The sequence shown here is derived from an EMBL/GenBank/DDBJ whole genome shotgun (WGS) entry which is preliminary data.</text>
</comment>
<evidence type="ECO:0000313" key="1">
    <source>
        <dbReference type="EMBL" id="GIY92907.1"/>
    </source>
</evidence>
<protein>
    <submittedName>
        <fullName evidence="1">Uncharacterized protein</fullName>
    </submittedName>
</protein>
<sequence length="105" mass="12406">MANRFFENTVLHSKTMEPDRYSSDIRRQRQTSAQQMPEFCQLLMRKYHFNNNDRSSPSTSSDKWSMDKPVPNDMNYNFKCEGISPCRLFCRQVSKGKGEKKQRDG</sequence>
<evidence type="ECO:0000313" key="2">
    <source>
        <dbReference type="Proteomes" id="UP001054945"/>
    </source>
</evidence>
<dbReference type="Proteomes" id="UP001054945">
    <property type="component" value="Unassembled WGS sequence"/>
</dbReference>
<gene>
    <name evidence="1" type="ORF">CEXT_427821</name>
</gene>